<keyword evidence="3" id="KW-1185">Reference proteome</keyword>
<dbReference type="EMBL" id="QEQF01000003">
    <property type="protein sequence ID" value="RDF10750.1"/>
    <property type="molecule type" value="Genomic_DNA"/>
</dbReference>
<evidence type="ECO:0000313" key="3">
    <source>
        <dbReference type="Proteomes" id="UP000253945"/>
    </source>
</evidence>
<feature type="region of interest" description="Disordered" evidence="1">
    <location>
        <begin position="1"/>
        <end position="44"/>
    </location>
</feature>
<comment type="caution">
    <text evidence="2">The sequence shown here is derived from an EMBL/GenBank/DDBJ whole genome shotgun (WGS) entry which is preliminary data.</text>
</comment>
<dbReference type="STRING" id="736.B0184_05105"/>
<name>A0A369ZNN9_9PAST</name>
<dbReference type="AlphaFoldDB" id="A0A369ZNN9"/>
<dbReference type="Proteomes" id="UP000253945">
    <property type="component" value="Unassembled WGS sequence"/>
</dbReference>
<accession>A0A369ZNN9</accession>
<proteinExistence type="predicted"/>
<organism evidence="2 3">
    <name type="scientific">Haemophilus paraphrohaemolyticus</name>
    <dbReference type="NCBI Taxonomy" id="736"/>
    <lineage>
        <taxon>Bacteria</taxon>
        <taxon>Pseudomonadati</taxon>
        <taxon>Pseudomonadota</taxon>
        <taxon>Gammaproteobacteria</taxon>
        <taxon>Pasteurellales</taxon>
        <taxon>Pasteurellaceae</taxon>
        <taxon>Haemophilus</taxon>
    </lineage>
</organism>
<dbReference type="RefSeq" id="WP_111353812.1">
    <property type="nucleotide sequence ID" value="NZ_QEQF01000003.1"/>
</dbReference>
<protein>
    <submittedName>
        <fullName evidence="2">Uncharacterized protein</fullName>
    </submittedName>
</protein>
<evidence type="ECO:0000256" key="1">
    <source>
        <dbReference type="SAM" id="MobiDB-lite"/>
    </source>
</evidence>
<reference evidence="2 3" key="1">
    <citation type="submission" date="2018-05" db="EMBL/GenBank/DDBJ databases">
        <title>Draft Genome Sequences for a Diverse set of 7 Haemophilus Species.</title>
        <authorList>
            <person name="Nichols M."/>
            <person name="Topaz N."/>
            <person name="Wang X."/>
            <person name="Wang X."/>
            <person name="Boxrud D."/>
        </authorList>
    </citation>
    <scope>NUCLEOTIDE SEQUENCE [LARGE SCALE GENOMIC DNA]</scope>
    <source>
        <strain evidence="2 3">C2014016342</strain>
    </source>
</reference>
<sequence>MTRNNPITQLKALKAQMQAQKRTESTPKPKGKANAKASEKNAQKANEQRFLAVAQISRMFDQTNASIEHCKLNFPDCYHHKHHLAKECEKVAQMLDDGGLLLAQLVQLVGYQTLTAEQKTVLANFKAVKNYLTGNFRATAKHVKAVEDGTATKCYRERFVKDEVKQNNK</sequence>
<gene>
    <name evidence="2" type="ORF">DPV92_04165</name>
</gene>
<feature type="compositionally biased region" description="Low complexity" evidence="1">
    <location>
        <begin position="9"/>
        <end position="20"/>
    </location>
</feature>
<evidence type="ECO:0000313" key="2">
    <source>
        <dbReference type="EMBL" id="RDF10750.1"/>
    </source>
</evidence>